<dbReference type="Pfam" id="PF03610">
    <property type="entry name" value="EIIA-man"/>
    <property type="match status" value="1"/>
</dbReference>
<dbReference type="Gene3D" id="3.40.50.510">
    <property type="entry name" value="Phosphotransferase system, mannose-type IIA component"/>
    <property type="match status" value="1"/>
</dbReference>
<protein>
    <recommendedName>
        <fullName evidence="2">PTS EIIA type-4 domain-containing protein</fullName>
    </recommendedName>
</protein>
<dbReference type="SUPFAM" id="SSF53062">
    <property type="entry name" value="PTS system fructose IIA component-like"/>
    <property type="match status" value="1"/>
</dbReference>
<comment type="caution">
    <text evidence="3">The sequence shown here is derived from an EMBL/GenBank/DDBJ whole genome shotgun (WGS) entry which is preliminary data.</text>
</comment>
<dbReference type="Proteomes" id="UP000216797">
    <property type="component" value="Unassembled WGS sequence"/>
</dbReference>
<dbReference type="EMBL" id="LHUG01000003">
    <property type="protein sequence ID" value="PAB01616.1"/>
    <property type="molecule type" value="Genomic_DNA"/>
</dbReference>
<evidence type="ECO:0000313" key="4">
    <source>
        <dbReference type="Proteomes" id="UP000216797"/>
    </source>
</evidence>
<dbReference type="GO" id="GO:0016020">
    <property type="term" value="C:membrane"/>
    <property type="evidence" value="ECO:0007669"/>
    <property type="project" value="InterPro"/>
</dbReference>
<dbReference type="AlphaFoldDB" id="A0A267HTE9"/>
<feature type="domain" description="PTS EIIA type-4" evidence="2">
    <location>
        <begin position="1"/>
        <end position="123"/>
    </location>
</feature>
<dbReference type="RefSeq" id="WP_095006152.1">
    <property type="nucleotide sequence ID" value="NZ_LHUG01000003.1"/>
</dbReference>
<dbReference type="PROSITE" id="PS51096">
    <property type="entry name" value="PTS_EIIA_TYPE_4"/>
    <property type="match status" value="1"/>
</dbReference>
<sequence>MYKIIVTSHGPLAEAMKESLKFFFSDVDVMTVSIDERGLVAFQAEMDRVFQQIGKEDVLIFTDLLYGTPFNESAKRVADLDQFFEIIAGVSMPLLVEAVNYQRQQKNLAEITSNLLEIGKPSSFKEKIMENVNTEDE</sequence>
<reference evidence="3 4" key="1">
    <citation type="submission" date="2015-08" db="EMBL/GenBank/DDBJ databases">
        <title>Enterococcus genome sequence.</title>
        <authorList>
            <person name="Acedo J.Z."/>
            <person name="Vederas J.C."/>
        </authorList>
    </citation>
    <scope>NUCLEOTIDE SEQUENCE [LARGE SCALE GENOMIC DNA]</scope>
    <source>
        <strain evidence="3 4">49</strain>
    </source>
</reference>
<dbReference type="InterPro" id="IPR036662">
    <property type="entry name" value="PTS_EIIA_man-typ_sf"/>
</dbReference>
<keyword evidence="1" id="KW-0808">Transferase</keyword>
<organism evidence="3 4">
    <name type="scientific">Enterococcus canintestini</name>
    <dbReference type="NCBI Taxonomy" id="317010"/>
    <lineage>
        <taxon>Bacteria</taxon>
        <taxon>Bacillati</taxon>
        <taxon>Bacillota</taxon>
        <taxon>Bacilli</taxon>
        <taxon>Lactobacillales</taxon>
        <taxon>Enterococcaceae</taxon>
        <taxon>Enterococcus</taxon>
    </lineage>
</organism>
<evidence type="ECO:0000259" key="2">
    <source>
        <dbReference type="PROSITE" id="PS51096"/>
    </source>
</evidence>
<gene>
    <name evidence="3" type="ORF">AKL21_03965</name>
</gene>
<keyword evidence="4" id="KW-1185">Reference proteome</keyword>
<dbReference type="GO" id="GO:0009401">
    <property type="term" value="P:phosphoenolpyruvate-dependent sugar phosphotransferase system"/>
    <property type="evidence" value="ECO:0007669"/>
    <property type="project" value="InterPro"/>
</dbReference>
<dbReference type="PANTHER" id="PTHR33799:SF1">
    <property type="entry name" value="PTS SYSTEM MANNOSE-SPECIFIC EIIAB COMPONENT-RELATED"/>
    <property type="match status" value="1"/>
</dbReference>
<dbReference type="InterPro" id="IPR004701">
    <property type="entry name" value="PTS_EIIA_man-typ"/>
</dbReference>
<dbReference type="PANTHER" id="PTHR33799">
    <property type="entry name" value="PTS PERMEASE-RELATED-RELATED"/>
    <property type="match status" value="1"/>
</dbReference>
<dbReference type="GO" id="GO:0016740">
    <property type="term" value="F:transferase activity"/>
    <property type="evidence" value="ECO:0007669"/>
    <property type="project" value="UniProtKB-KW"/>
</dbReference>
<name>A0A267HTE9_9ENTE</name>
<evidence type="ECO:0000256" key="1">
    <source>
        <dbReference type="ARBA" id="ARBA00022679"/>
    </source>
</evidence>
<accession>A0A267HTE9</accession>
<proteinExistence type="predicted"/>
<dbReference type="InterPro" id="IPR051471">
    <property type="entry name" value="Bacterial_PTS_sugar_comp"/>
</dbReference>
<evidence type="ECO:0000313" key="3">
    <source>
        <dbReference type="EMBL" id="PAB01616.1"/>
    </source>
</evidence>